<dbReference type="SUPFAM" id="SSF46689">
    <property type="entry name" value="Homeodomain-like"/>
    <property type="match status" value="2"/>
</dbReference>
<dbReference type="GO" id="GO:0003700">
    <property type="term" value="F:DNA-binding transcription factor activity"/>
    <property type="evidence" value="ECO:0007669"/>
    <property type="project" value="InterPro"/>
</dbReference>
<dbReference type="EMBL" id="AFWT01000023">
    <property type="protein sequence ID" value="EGV29814.1"/>
    <property type="molecule type" value="Genomic_DNA"/>
</dbReference>
<accession>G2E487</accession>
<feature type="domain" description="HTH araC/xylS-type" evidence="3">
    <location>
        <begin position="236"/>
        <end position="334"/>
    </location>
</feature>
<protein>
    <submittedName>
        <fullName evidence="4">Transcriptional regulator, AraC family</fullName>
    </submittedName>
</protein>
<comment type="caution">
    <text evidence="4">The sequence shown here is derived from an EMBL/GenBank/DDBJ whole genome shotgun (WGS) entry which is preliminary data.</text>
</comment>
<dbReference type="PATRIC" id="fig|765913.3.peg.3169"/>
<dbReference type="PANTHER" id="PTHR47893:SF1">
    <property type="entry name" value="REGULATORY PROTEIN PCHR"/>
    <property type="match status" value="1"/>
</dbReference>
<evidence type="ECO:0000256" key="1">
    <source>
        <dbReference type="ARBA" id="ARBA00023015"/>
    </source>
</evidence>
<dbReference type="OrthoDB" id="6003540at2"/>
<evidence type="ECO:0000313" key="5">
    <source>
        <dbReference type="Proteomes" id="UP000004200"/>
    </source>
</evidence>
<evidence type="ECO:0000256" key="2">
    <source>
        <dbReference type="ARBA" id="ARBA00023163"/>
    </source>
</evidence>
<keyword evidence="5" id="KW-1185">Reference proteome</keyword>
<dbReference type="PANTHER" id="PTHR47893">
    <property type="entry name" value="REGULATORY PROTEIN PCHR"/>
    <property type="match status" value="1"/>
</dbReference>
<keyword evidence="1" id="KW-0805">Transcription regulation</keyword>
<dbReference type="RefSeq" id="WP_007041813.1">
    <property type="nucleotide sequence ID" value="NZ_AFWT01000023.1"/>
</dbReference>
<dbReference type="Gene3D" id="1.10.10.60">
    <property type="entry name" value="Homeodomain-like"/>
    <property type="match status" value="1"/>
</dbReference>
<dbReference type="PROSITE" id="PS01124">
    <property type="entry name" value="HTH_ARAC_FAMILY_2"/>
    <property type="match status" value="1"/>
</dbReference>
<keyword evidence="2" id="KW-0804">Transcription</keyword>
<evidence type="ECO:0000259" key="3">
    <source>
        <dbReference type="PROSITE" id="PS01124"/>
    </source>
</evidence>
<dbReference type="Pfam" id="PF12833">
    <property type="entry name" value="HTH_18"/>
    <property type="match status" value="1"/>
</dbReference>
<dbReference type="eggNOG" id="COG2207">
    <property type="taxonomic scope" value="Bacteria"/>
</dbReference>
<dbReference type="Proteomes" id="UP000004200">
    <property type="component" value="Unassembled WGS sequence"/>
</dbReference>
<name>G2E487_9GAMM</name>
<organism evidence="4 5">
    <name type="scientific">Thiorhodococcus drewsii AZ1</name>
    <dbReference type="NCBI Taxonomy" id="765913"/>
    <lineage>
        <taxon>Bacteria</taxon>
        <taxon>Pseudomonadati</taxon>
        <taxon>Pseudomonadota</taxon>
        <taxon>Gammaproteobacteria</taxon>
        <taxon>Chromatiales</taxon>
        <taxon>Chromatiaceae</taxon>
        <taxon>Thiorhodococcus</taxon>
    </lineage>
</organism>
<dbReference type="InterPro" id="IPR009057">
    <property type="entry name" value="Homeodomain-like_sf"/>
</dbReference>
<sequence length="337" mass="38033">MTEAAHSILDQYRSTSLDALVSQEEEPPRPHTGVHRHERLRLANGGGQLEHLCFANGLLIGRGDYRLEQAHTGSYQDTETVFGAGLLLAGHFDLEIRDLRLRERISTDRIWIHSGHFPSMRYCQPPGERLQSITVEVSDSLLESLREESPKSINASVRRALRRSGPTFEALPGTGRSARLIARRMLHLDTADLCERLEFESLALDLLVRLLRADDGSEPGLTAAERRERRLRVALEEARDILDTDLTATPTIAELARRVGLNECYLKTGFRQRFGSTIGVYARAQRLEHARRLIEREGHGVQEAAQAVGYSSLGWFSSCFQSHFGYRPSHLGRRPRH</sequence>
<reference evidence="4 5" key="1">
    <citation type="submission" date="2011-06" db="EMBL/GenBank/DDBJ databases">
        <title>The draft genome of Thiorhodococcus drewsii AZ1.</title>
        <authorList>
            <consortium name="US DOE Joint Genome Institute (JGI-PGF)"/>
            <person name="Lucas S."/>
            <person name="Han J."/>
            <person name="Lapidus A."/>
            <person name="Cheng J.-F."/>
            <person name="Goodwin L."/>
            <person name="Pitluck S."/>
            <person name="Peters L."/>
            <person name="Land M.L."/>
            <person name="Hauser L."/>
            <person name="Vogl K."/>
            <person name="Liu Z."/>
            <person name="Imhoff J."/>
            <person name="Thiel V."/>
            <person name="Frigaard N.-U."/>
            <person name="Bryant D.A."/>
            <person name="Woyke T.J."/>
        </authorList>
    </citation>
    <scope>NUCLEOTIDE SEQUENCE [LARGE SCALE GENOMIC DNA]</scope>
    <source>
        <strain evidence="4 5">AZ1</strain>
    </source>
</reference>
<dbReference type="InterPro" id="IPR018060">
    <property type="entry name" value="HTH_AraC"/>
</dbReference>
<gene>
    <name evidence="4" type="ORF">ThidrDRAFT_3100</name>
</gene>
<dbReference type="InterPro" id="IPR053142">
    <property type="entry name" value="PchR_regulatory_protein"/>
</dbReference>
<proteinExistence type="predicted"/>
<dbReference type="GO" id="GO:0043565">
    <property type="term" value="F:sequence-specific DNA binding"/>
    <property type="evidence" value="ECO:0007669"/>
    <property type="project" value="InterPro"/>
</dbReference>
<dbReference type="SMART" id="SM00342">
    <property type="entry name" value="HTH_ARAC"/>
    <property type="match status" value="1"/>
</dbReference>
<evidence type="ECO:0000313" key="4">
    <source>
        <dbReference type="EMBL" id="EGV29814.1"/>
    </source>
</evidence>
<dbReference type="AlphaFoldDB" id="G2E487"/>
<dbReference type="STRING" id="765913.ThidrDRAFT_3100"/>